<dbReference type="InterPro" id="IPR014729">
    <property type="entry name" value="Rossmann-like_a/b/a_fold"/>
</dbReference>
<evidence type="ECO:0000256" key="1">
    <source>
        <dbReference type="ARBA" id="ARBA00008791"/>
    </source>
</evidence>
<gene>
    <name evidence="3" type="ORF">IQ260_24415</name>
</gene>
<comment type="similarity">
    <text evidence="1">Belongs to the universal stress protein A family.</text>
</comment>
<dbReference type="InterPro" id="IPR006016">
    <property type="entry name" value="UspA"/>
</dbReference>
<keyword evidence="4" id="KW-1185">Reference proteome</keyword>
<dbReference type="AlphaFoldDB" id="A0A928ZYI1"/>
<proteinExistence type="inferred from homology"/>
<dbReference type="Proteomes" id="UP000615026">
    <property type="component" value="Unassembled WGS sequence"/>
</dbReference>
<dbReference type="InterPro" id="IPR006015">
    <property type="entry name" value="Universal_stress_UspA"/>
</dbReference>
<reference evidence="3" key="1">
    <citation type="submission" date="2020-10" db="EMBL/GenBank/DDBJ databases">
        <authorList>
            <person name="Castelo-Branco R."/>
            <person name="Eusebio N."/>
            <person name="Adriana R."/>
            <person name="Vieira A."/>
            <person name="Brugerolle De Fraissinette N."/>
            <person name="Rezende De Castro R."/>
            <person name="Schneider M.P."/>
            <person name="Vasconcelos V."/>
            <person name="Leao P.N."/>
        </authorList>
    </citation>
    <scope>NUCLEOTIDE SEQUENCE</scope>
    <source>
        <strain evidence="3">LEGE 11479</strain>
    </source>
</reference>
<organism evidence="3 4">
    <name type="scientific">Leptolyngbya cf. ectocarpi LEGE 11479</name>
    <dbReference type="NCBI Taxonomy" id="1828722"/>
    <lineage>
        <taxon>Bacteria</taxon>
        <taxon>Bacillati</taxon>
        <taxon>Cyanobacteriota</taxon>
        <taxon>Cyanophyceae</taxon>
        <taxon>Leptolyngbyales</taxon>
        <taxon>Leptolyngbyaceae</taxon>
        <taxon>Leptolyngbya group</taxon>
        <taxon>Leptolyngbya</taxon>
    </lineage>
</organism>
<name>A0A928ZYI1_LEPEC</name>
<accession>A0A928ZYI1</accession>
<evidence type="ECO:0000259" key="2">
    <source>
        <dbReference type="Pfam" id="PF00582"/>
    </source>
</evidence>
<comment type="caution">
    <text evidence="3">The sequence shown here is derived from an EMBL/GenBank/DDBJ whole genome shotgun (WGS) entry which is preliminary data.</text>
</comment>
<dbReference type="SUPFAM" id="SSF52402">
    <property type="entry name" value="Adenine nucleotide alpha hydrolases-like"/>
    <property type="match status" value="1"/>
</dbReference>
<dbReference type="EMBL" id="JADEXP010000322">
    <property type="protein sequence ID" value="MBE9069791.1"/>
    <property type="molecule type" value="Genomic_DNA"/>
</dbReference>
<dbReference type="CDD" id="cd00293">
    <property type="entry name" value="USP-like"/>
    <property type="match status" value="1"/>
</dbReference>
<dbReference type="Gene3D" id="3.40.50.620">
    <property type="entry name" value="HUPs"/>
    <property type="match status" value="1"/>
</dbReference>
<evidence type="ECO:0000313" key="3">
    <source>
        <dbReference type="EMBL" id="MBE9069791.1"/>
    </source>
</evidence>
<protein>
    <submittedName>
        <fullName evidence="3">Universal stress protein</fullName>
    </submittedName>
</protein>
<dbReference type="PANTHER" id="PTHR31964">
    <property type="entry name" value="ADENINE NUCLEOTIDE ALPHA HYDROLASES-LIKE SUPERFAMILY PROTEIN"/>
    <property type="match status" value="1"/>
</dbReference>
<dbReference type="RefSeq" id="WP_193995676.1">
    <property type="nucleotide sequence ID" value="NZ_JADEXP010000322.1"/>
</dbReference>
<dbReference type="Pfam" id="PF00582">
    <property type="entry name" value="Usp"/>
    <property type="match status" value="1"/>
</dbReference>
<sequence length="185" mass="20415">MFQRIVVALDRSHSSRSVLEEAIALGKPATRFNLVTVMQSMEVGYADPGYLGMDGIHGAWTTELYQSRMTSWQQHQQEIEHWLRSQIDYLHRQHFKADYTCPVGPAGVTLCEIAANWQADLIIMGRRGRSGLSELLLGSVSNYVMHHAPCSVLTVQGMAQPAMAATAKSVSGMPVSGMSVPKRLN</sequence>
<dbReference type="PANTHER" id="PTHR31964:SF113">
    <property type="entry name" value="USPA DOMAIN-CONTAINING PROTEIN"/>
    <property type="match status" value="1"/>
</dbReference>
<feature type="domain" description="UspA" evidence="2">
    <location>
        <begin position="1"/>
        <end position="155"/>
    </location>
</feature>
<evidence type="ECO:0000313" key="4">
    <source>
        <dbReference type="Proteomes" id="UP000615026"/>
    </source>
</evidence>
<dbReference type="PRINTS" id="PR01438">
    <property type="entry name" value="UNVRSLSTRESS"/>
</dbReference>